<dbReference type="EMBL" id="UYSU01032323">
    <property type="protein sequence ID" value="VDL89122.1"/>
    <property type="molecule type" value="Genomic_DNA"/>
</dbReference>
<dbReference type="GO" id="GO:0098793">
    <property type="term" value="C:presynapse"/>
    <property type="evidence" value="ECO:0007669"/>
    <property type="project" value="GOC"/>
</dbReference>
<dbReference type="GO" id="GO:0032012">
    <property type="term" value="P:regulation of ARF protein signal transduction"/>
    <property type="evidence" value="ECO:0007669"/>
    <property type="project" value="InterPro"/>
</dbReference>
<evidence type="ECO:0000313" key="6">
    <source>
        <dbReference type="WBParaSite" id="SSLN_0000282401-mRNA-1"/>
    </source>
</evidence>
<keyword evidence="2" id="KW-0472">Membrane</keyword>
<organism evidence="6">
    <name type="scientific">Schistocephalus solidus</name>
    <name type="common">Tapeworm</name>
    <dbReference type="NCBI Taxonomy" id="70667"/>
    <lineage>
        <taxon>Eukaryota</taxon>
        <taxon>Metazoa</taxon>
        <taxon>Spiralia</taxon>
        <taxon>Lophotrochozoa</taxon>
        <taxon>Platyhelminthes</taxon>
        <taxon>Cestoda</taxon>
        <taxon>Eucestoda</taxon>
        <taxon>Diphyllobothriidea</taxon>
        <taxon>Diphyllobothriidae</taxon>
        <taxon>Schistocephalus</taxon>
    </lineage>
</organism>
<dbReference type="GO" id="GO:0008277">
    <property type="term" value="P:regulation of G protein-coupled receptor signaling pathway"/>
    <property type="evidence" value="ECO:0007669"/>
    <property type="project" value="TreeGrafter"/>
</dbReference>
<keyword evidence="1" id="KW-0479">Metal-binding</keyword>
<keyword evidence="1" id="KW-0863">Zinc-finger</keyword>
<proteinExistence type="predicted"/>
<keyword evidence="1" id="KW-0862">Zinc</keyword>
<sequence length="201" mass="23411">MYYFIPICWMDSGSVLCADCNARNPQWASVNRGVFLCDECNSIHRQLGRHVSQTKHLHKSLWRPTQHFMVQYLALAGANGFWEHLLLEPLRKKPTPDSPLHTEKSEFIREKYLFNGFFKRPQVVHPDDLNMQLHASVRTAVLETSLYLLALVSFNKIYLVVFTLLLLDIPTTRNESHKISSFYFFSWPSRCRRQPGRGLAT</sequence>
<dbReference type="InterPro" id="IPR037278">
    <property type="entry name" value="ARFGAP/RecO"/>
</dbReference>
<dbReference type="PANTHER" id="PTHR46097">
    <property type="entry name" value="G PROTEIN-COUPLED RECEPTOR KINASE INTERACTING ARFGAP"/>
    <property type="match status" value="1"/>
</dbReference>
<dbReference type="InterPro" id="IPR038508">
    <property type="entry name" value="ArfGAP_dom_sf"/>
</dbReference>
<evidence type="ECO:0000259" key="3">
    <source>
        <dbReference type="PROSITE" id="PS50115"/>
    </source>
</evidence>
<name>A0A183SET9_SCHSO</name>
<keyword evidence="5" id="KW-1185">Reference proteome</keyword>
<dbReference type="GO" id="GO:0036465">
    <property type="term" value="P:synaptic vesicle recycling"/>
    <property type="evidence" value="ECO:0007669"/>
    <property type="project" value="TreeGrafter"/>
</dbReference>
<dbReference type="GO" id="GO:0007420">
    <property type="term" value="P:brain development"/>
    <property type="evidence" value="ECO:0007669"/>
    <property type="project" value="InterPro"/>
</dbReference>
<dbReference type="InterPro" id="IPR047161">
    <property type="entry name" value="GIT-like"/>
</dbReference>
<dbReference type="PANTHER" id="PTHR46097:SF3">
    <property type="entry name" value="ARF GTPASE-ACTIVATING PROTEIN GIT"/>
    <property type="match status" value="1"/>
</dbReference>
<dbReference type="GO" id="GO:0005096">
    <property type="term" value="F:GTPase activator activity"/>
    <property type="evidence" value="ECO:0007669"/>
    <property type="project" value="InterPro"/>
</dbReference>
<evidence type="ECO:0000256" key="2">
    <source>
        <dbReference type="SAM" id="Phobius"/>
    </source>
</evidence>
<dbReference type="STRING" id="70667.A0A183SET9"/>
<evidence type="ECO:0000256" key="1">
    <source>
        <dbReference type="PROSITE-ProRule" id="PRU00288"/>
    </source>
</evidence>
<keyword evidence="2" id="KW-0812">Transmembrane</keyword>
<accession>A0A183SET9</accession>
<dbReference type="OrthoDB" id="5588096at2759"/>
<dbReference type="Pfam" id="PF01412">
    <property type="entry name" value="ArfGap"/>
    <property type="match status" value="1"/>
</dbReference>
<dbReference type="SMART" id="SM00105">
    <property type="entry name" value="ArfGap"/>
    <property type="match status" value="1"/>
</dbReference>
<dbReference type="InterPro" id="IPR001164">
    <property type="entry name" value="ArfGAP_dom"/>
</dbReference>
<dbReference type="CDD" id="cd08833">
    <property type="entry name" value="ArfGap_GIT"/>
    <property type="match status" value="1"/>
</dbReference>
<dbReference type="GO" id="GO:0008270">
    <property type="term" value="F:zinc ion binding"/>
    <property type="evidence" value="ECO:0007669"/>
    <property type="project" value="UniProtKB-KW"/>
</dbReference>
<dbReference type="GO" id="GO:0031267">
    <property type="term" value="F:small GTPase binding"/>
    <property type="evidence" value="ECO:0007669"/>
    <property type="project" value="TreeGrafter"/>
</dbReference>
<dbReference type="PROSITE" id="PS50115">
    <property type="entry name" value="ARFGAP"/>
    <property type="match status" value="1"/>
</dbReference>
<keyword evidence="2" id="KW-1133">Transmembrane helix</keyword>
<evidence type="ECO:0000313" key="5">
    <source>
        <dbReference type="Proteomes" id="UP000275846"/>
    </source>
</evidence>
<dbReference type="SUPFAM" id="SSF57863">
    <property type="entry name" value="ArfGap/RecO-like zinc finger"/>
    <property type="match status" value="1"/>
</dbReference>
<protein>
    <submittedName>
        <fullName evidence="6">Arf-GAP domain-containing protein</fullName>
    </submittedName>
</protein>
<reference evidence="6" key="1">
    <citation type="submission" date="2016-06" db="UniProtKB">
        <authorList>
            <consortium name="WormBaseParasite"/>
        </authorList>
    </citation>
    <scope>IDENTIFICATION</scope>
</reference>
<evidence type="ECO:0000313" key="4">
    <source>
        <dbReference type="EMBL" id="VDL89122.1"/>
    </source>
</evidence>
<dbReference type="Proteomes" id="UP000275846">
    <property type="component" value="Unassembled WGS sequence"/>
</dbReference>
<dbReference type="Gene3D" id="1.10.220.150">
    <property type="entry name" value="Arf GTPase activating protein"/>
    <property type="match status" value="1"/>
</dbReference>
<dbReference type="PRINTS" id="PR00405">
    <property type="entry name" value="REVINTRACTNG"/>
</dbReference>
<reference evidence="4 5" key="2">
    <citation type="submission" date="2018-11" db="EMBL/GenBank/DDBJ databases">
        <authorList>
            <consortium name="Pathogen Informatics"/>
        </authorList>
    </citation>
    <scope>NUCLEOTIDE SEQUENCE [LARGE SCALE GENOMIC DNA]</scope>
    <source>
        <strain evidence="4 5">NST_G2</strain>
    </source>
</reference>
<feature type="domain" description="Arf-GAP" evidence="3">
    <location>
        <begin position="10"/>
        <end position="112"/>
    </location>
</feature>
<dbReference type="AlphaFoldDB" id="A0A183SET9"/>
<feature type="transmembrane region" description="Helical" evidence="2">
    <location>
        <begin position="146"/>
        <end position="167"/>
    </location>
</feature>
<dbReference type="WBParaSite" id="SSLN_0000282401-mRNA-1">
    <property type="protein sequence ID" value="SSLN_0000282401-mRNA-1"/>
    <property type="gene ID" value="SSLN_0000282401"/>
</dbReference>
<gene>
    <name evidence="4" type="ORF">SSLN_LOCUS2737</name>
</gene>